<evidence type="ECO:0000256" key="3">
    <source>
        <dbReference type="ARBA" id="ARBA00022692"/>
    </source>
</evidence>
<keyword evidence="4" id="KW-0029">Amino-acid transport</keyword>
<keyword evidence="2" id="KW-0813">Transport</keyword>
<evidence type="ECO:0000259" key="8">
    <source>
        <dbReference type="Pfam" id="PF01490"/>
    </source>
</evidence>
<dbReference type="InterPro" id="IPR013057">
    <property type="entry name" value="AA_transpt_TM"/>
</dbReference>
<keyword evidence="5 7" id="KW-1133">Transmembrane helix</keyword>
<evidence type="ECO:0000313" key="9">
    <source>
        <dbReference type="EMBL" id="CAI0422043.1"/>
    </source>
</evidence>
<keyword evidence="3 7" id="KW-0812">Transmembrane</keyword>
<feature type="non-terminal residue" evidence="9">
    <location>
        <position position="1"/>
    </location>
</feature>
<feature type="transmembrane region" description="Helical" evidence="7">
    <location>
        <begin position="82"/>
        <end position="105"/>
    </location>
</feature>
<name>A0AAV0KJY4_9ROSI</name>
<proteinExistence type="predicted"/>
<sequence length="106" mass="11765">ARGQVRDDEPPYHHSVPRWHELPHQLVQTGLEVCLCGSDHRLGHSPPVLQRLLGLIGAASFWPLTVYFPIEMYIARAKVLKLSFNWVCLQALSLACLLVSLIAAAG</sequence>
<dbReference type="GO" id="GO:0006865">
    <property type="term" value="P:amino acid transport"/>
    <property type="evidence" value="ECO:0007669"/>
    <property type="project" value="UniProtKB-KW"/>
</dbReference>
<protein>
    <recommendedName>
        <fullName evidence="8">Amino acid transporter transmembrane domain-containing protein</fullName>
    </recommendedName>
</protein>
<accession>A0AAV0KJY4</accession>
<dbReference type="AlphaFoldDB" id="A0AAV0KJY4"/>
<evidence type="ECO:0000256" key="5">
    <source>
        <dbReference type="ARBA" id="ARBA00022989"/>
    </source>
</evidence>
<dbReference type="Proteomes" id="UP001154282">
    <property type="component" value="Unassembled WGS sequence"/>
</dbReference>
<gene>
    <name evidence="9" type="ORF">LITE_LOCUS19000</name>
</gene>
<feature type="domain" description="Amino acid transporter transmembrane" evidence="8">
    <location>
        <begin position="45"/>
        <end position="105"/>
    </location>
</feature>
<comment type="subcellular location">
    <subcellularLocation>
        <location evidence="1">Membrane</location>
    </subcellularLocation>
</comment>
<keyword evidence="6 7" id="KW-0472">Membrane</keyword>
<dbReference type="Pfam" id="PF01490">
    <property type="entry name" value="Aa_trans"/>
    <property type="match status" value="1"/>
</dbReference>
<dbReference type="GO" id="GO:0016020">
    <property type="term" value="C:membrane"/>
    <property type="evidence" value="ECO:0007669"/>
    <property type="project" value="UniProtKB-SubCell"/>
</dbReference>
<evidence type="ECO:0000256" key="2">
    <source>
        <dbReference type="ARBA" id="ARBA00022448"/>
    </source>
</evidence>
<evidence type="ECO:0000256" key="1">
    <source>
        <dbReference type="ARBA" id="ARBA00004370"/>
    </source>
</evidence>
<evidence type="ECO:0000256" key="7">
    <source>
        <dbReference type="SAM" id="Phobius"/>
    </source>
</evidence>
<evidence type="ECO:0000256" key="6">
    <source>
        <dbReference type="ARBA" id="ARBA00023136"/>
    </source>
</evidence>
<evidence type="ECO:0000313" key="10">
    <source>
        <dbReference type="Proteomes" id="UP001154282"/>
    </source>
</evidence>
<keyword evidence="10" id="KW-1185">Reference proteome</keyword>
<organism evidence="9 10">
    <name type="scientific">Linum tenue</name>
    <dbReference type="NCBI Taxonomy" id="586396"/>
    <lineage>
        <taxon>Eukaryota</taxon>
        <taxon>Viridiplantae</taxon>
        <taxon>Streptophyta</taxon>
        <taxon>Embryophyta</taxon>
        <taxon>Tracheophyta</taxon>
        <taxon>Spermatophyta</taxon>
        <taxon>Magnoliopsida</taxon>
        <taxon>eudicotyledons</taxon>
        <taxon>Gunneridae</taxon>
        <taxon>Pentapetalae</taxon>
        <taxon>rosids</taxon>
        <taxon>fabids</taxon>
        <taxon>Malpighiales</taxon>
        <taxon>Linaceae</taxon>
        <taxon>Linum</taxon>
    </lineage>
</organism>
<evidence type="ECO:0000256" key="4">
    <source>
        <dbReference type="ARBA" id="ARBA00022970"/>
    </source>
</evidence>
<dbReference type="EMBL" id="CAMGYJ010000005">
    <property type="protein sequence ID" value="CAI0422043.1"/>
    <property type="molecule type" value="Genomic_DNA"/>
</dbReference>
<feature type="transmembrane region" description="Helical" evidence="7">
    <location>
        <begin position="52"/>
        <end position="70"/>
    </location>
</feature>
<reference evidence="9" key="1">
    <citation type="submission" date="2022-08" db="EMBL/GenBank/DDBJ databases">
        <authorList>
            <person name="Gutierrez-Valencia J."/>
        </authorList>
    </citation>
    <scope>NUCLEOTIDE SEQUENCE</scope>
</reference>
<comment type="caution">
    <text evidence="9">The sequence shown here is derived from an EMBL/GenBank/DDBJ whole genome shotgun (WGS) entry which is preliminary data.</text>
</comment>